<dbReference type="InterPro" id="IPR000878">
    <property type="entry name" value="4pyrrol_Mease"/>
</dbReference>
<evidence type="ECO:0000256" key="1">
    <source>
        <dbReference type="ARBA" id="ARBA00004953"/>
    </source>
</evidence>
<dbReference type="CDD" id="cd02440">
    <property type="entry name" value="AdoMet_MTases"/>
    <property type="match status" value="1"/>
</dbReference>
<comment type="caution">
    <text evidence="7">The sequence shown here is derived from an EMBL/GenBank/DDBJ whole genome shotgun (WGS) entry which is preliminary data.</text>
</comment>
<proteinExistence type="predicted"/>
<keyword evidence="3" id="KW-0489">Methyltransferase</keyword>
<accession>A0ABS7P354</accession>
<evidence type="ECO:0000313" key="7">
    <source>
        <dbReference type="EMBL" id="MBY6366114.1"/>
    </source>
</evidence>
<dbReference type="InterPro" id="IPR035996">
    <property type="entry name" value="4pyrrol_Methylase_sf"/>
</dbReference>
<keyword evidence="2" id="KW-0169">Cobalamin biosynthesis</keyword>
<reference evidence="7 8" key="1">
    <citation type="submission" date="2020-06" db="EMBL/GenBank/DDBJ databases">
        <title>Taxonomy, biology and ecology of Rhodococcus bacteria occurring in California pistachio and other woody hosts as revealed by genome sequence analyses.</title>
        <authorList>
            <person name="Gai Y."/>
            <person name="Riely B."/>
        </authorList>
    </citation>
    <scope>NUCLEOTIDE SEQUENCE [LARGE SCALE GENOMIC DNA]</scope>
    <source>
        <strain evidence="7 8">BP-281</strain>
    </source>
</reference>
<organism evidence="7 8">
    <name type="scientific">Rhodococcoides corynebacterioides</name>
    <dbReference type="NCBI Taxonomy" id="53972"/>
    <lineage>
        <taxon>Bacteria</taxon>
        <taxon>Bacillati</taxon>
        <taxon>Actinomycetota</taxon>
        <taxon>Actinomycetes</taxon>
        <taxon>Mycobacteriales</taxon>
        <taxon>Nocardiaceae</taxon>
        <taxon>Rhodococcoides</taxon>
    </lineage>
</organism>
<dbReference type="PANTHER" id="PTHR43182">
    <property type="entry name" value="COBALT-PRECORRIN-6B C(15)-METHYLTRANSFERASE (DECARBOXYLATING)"/>
    <property type="match status" value="1"/>
</dbReference>
<protein>
    <submittedName>
        <fullName evidence="7">Precorrin-6y C5,15-methyltransferase (Decarboxylating) subunit CbiE</fullName>
    </submittedName>
</protein>
<evidence type="ECO:0000259" key="6">
    <source>
        <dbReference type="Pfam" id="PF00590"/>
    </source>
</evidence>
<evidence type="ECO:0000256" key="4">
    <source>
        <dbReference type="ARBA" id="ARBA00022679"/>
    </source>
</evidence>
<gene>
    <name evidence="7" type="primary">cbiE</name>
    <name evidence="7" type="ORF">HQ603_05030</name>
</gene>
<dbReference type="Gene3D" id="3.40.50.150">
    <property type="entry name" value="Vaccinia Virus protein VP39"/>
    <property type="match status" value="1"/>
</dbReference>
<dbReference type="SUPFAM" id="SSF53790">
    <property type="entry name" value="Tetrapyrrole methylase"/>
    <property type="match status" value="1"/>
</dbReference>
<dbReference type="PANTHER" id="PTHR43182:SF1">
    <property type="entry name" value="COBALT-PRECORRIN-7 C(5)-METHYLTRANSFERASE"/>
    <property type="match status" value="1"/>
</dbReference>
<feature type="domain" description="Tetrapyrrole methylase" evidence="6">
    <location>
        <begin position="6"/>
        <end position="191"/>
    </location>
</feature>
<keyword evidence="5" id="KW-0949">S-adenosyl-L-methionine</keyword>
<dbReference type="CDD" id="cd11644">
    <property type="entry name" value="Precorrin-6Y-MT"/>
    <property type="match status" value="1"/>
</dbReference>
<dbReference type="NCBIfam" id="TIGR02469">
    <property type="entry name" value="CbiT"/>
    <property type="match status" value="1"/>
</dbReference>
<dbReference type="Gene3D" id="3.30.950.10">
    <property type="entry name" value="Methyltransferase, Cobalt-precorrin-4 Transmethylase, Domain 2"/>
    <property type="match status" value="1"/>
</dbReference>
<comment type="pathway">
    <text evidence="1">Cofactor biosynthesis; adenosylcobalamin biosynthesis.</text>
</comment>
<name>A0ABS7P354_9NOCA</name>
<dbReference type="RefSeq" id="WP_222683464.1">
    <property type="nucleotide sequence ID" value="NZ_JABUBT010000004.1"/>
</dbReference>
<sequence length="403" mass="42406">MTVIDVVGIGADGWDGLAPASRDAVSAAEVLFGSSRQLDSVPGKASGAHRVPWPTPLLPALRSTLDEHADRRRCVLASGDPMFHGIGATLARVLGADALRVFPHPSSVSLTCARVGWSIPDVEVVSLVARDVATVLPALHPSARLVLLSEDDATPDAVATLLRENGFGDSRLTVLECLGGSTERVRSATAQDWRADDVDPLHTIAVEVRGDGPRRTRNPGLPDDAYAGDGQLTKREVRAATLAALDPAPGERLWDVGGGSGSIAIEWMRTHPRCRADTFERVPERALTIAANARALGVPGLTIHGPAPAAFTEAPTPDAVFVGGGATAPGMLDACWAALGPGGRIVVNAVTAETEAVVFRWFTEKGGTLRRIQIQRAEPVGGFTGWRPQMPVTQWSAVKGQRA</sequence>
<evidence type="ECO:0000256" key="3">
    <source>
        <dbReference type="ARBA" id="ARBA00022603"/>
    </source>
</evidence>
<dbReference type="SUPFAM" id="SSF53335">
    <property type="entry name" value="S-adenosyl-L-methionine-dependent methyltransferases"/>
    <property type="match status" value="1"/>
</dbReference>
<dbReference type="PIRSF" id="PIRSF036428">
    <property type="entry name" value="CobL"/>
    <property type="match status" value="1"/>
</dbReference>
<dbReference type="EMBL" id="JABUBU010000002">
    <property type="protein sequence ID" value="MBY6366114.1"/>
    <property type="molecule type" value="Genomic_DNA"/>
</dbReference>
<evidence type="ECO:0000313" key="8">
    <source>
        <dbReference type="Proteomes" id="UP000825228"/>
    </source>
</evidence>
<dbReference type="InterPro" id="IPR006365">
    <property type="entry name" value="Cbl_synth_CobL"/>
</dbReference>
<dbReference type="Pfam" id="PF00590">
    <property type="entry name" value="TP_methylase"/>
    <property type="match status" value="1"/>
</dbReference>
<dbReference type="InterPro" id="IPR014776">
    <property type="entry name" value="4pyrrole_Mease_sub2"/>
</dbReference>
<dbReference type="InterPro" id="IPR029063">
    <property type="entry name" value="SAM-dependent_MTases_sf"/>
</dbReference>
<dbReference type="NCBIfam" id="TIGR02467">
    <property type="entry name" value="CbiE"/>
    <property type="match status" value="1"/>
</dbReference>
<dbReference type="InterPro" id="IPR012818">
    <property type="entry name" value="CbiE"/>
</dbReference>
<dbReference type="Gene3D" id="3.40.1010.10">
    <property type="entry name" value="Cobalt-precorrin-4 Transmethylase, Domain 1"/>
    <property type="match status" value="1"/>
</dbReference>
<keyword evidence="8" id="KW-1185">Reference proteome</keyword>
<dbReference type="InterPro" id="IPR014777">
    <property type="entry name" value="4pyrrole_Mease_sub1"/>
</dbReference>
<evidence type="ECO:0000256" key="5">
    <source>
        <dbReference type="ARBA" id="ARBA00022691"/>
    </source>
</evidence>
<dbReference type="Proteomes" id="UP000825228">
    <property type="component" value="Unassembled WGS sequence"/>
</dbReference>
<keyword evidence="4" id="KW-0808">Transferase</keyword>
<evidence type="ECO:0000256" key="2">
    <source>
        <dbReference type="ARBA" id="ARBA00022573"/>
    </source>
</evidence>
<dbReference type="InterPro" id="IPR014008">
    <property type="entry name" value="Cbl_synth_MTase_CbiT"/>
</dbReference>
<dbReference type="InterPro" id="IPR050714">
    <property type="entry name" value="Cobalamin_biosynth_MTase"/>
</dbReference>